<organism evidence="2 3">
    <name type="scientific">Coptis chinensis</name>
    <dbReference type="NCBI Taxonomy" id="261450"/>
    <lineage>
        <taxon>Eukaryota</taxon>
        <taxon>Viridiplantae</taxon>
        <taxon>Streptophyta</taxon>
        <taxon>Embryophyta</taxon>
        <taxon>Tracheophyta</taxon>
        <taxon>Spermatophyta</taxon>
        <taxon>Magnoliopsida</taxon>
        <taxon>Ranunculales</taxon>
        <taxon>Ranunculaceae</taxon>
        <taxon>Coptidoideae</taxon>
        <taxon>Coptis</taxon>
    </lineage>
</organism>
<gene>
    <name evidence="2" type="ORF">IFM89_007305</name>
</gene>
<dbReference type="PANTHER" id="PTHR47123:SF6">
    <property type="entry name" value="F-BOX PROTEIN SKIP23-LIKE ISOFORM X1"/>
    <property type="match status" value="1"/>
</dbReference>
<dbReference type="PANTHER" id="PTHR47123">
    <property type="entry name" value="F-BOX PROTEIN SKIP23"/>
    <property type="match status" value="1"/>
</dbReference>
<evidence type="ECO:0000313" key="3">
    <source>
        <dbReference type="Proteomes" id="UP000631114"/>
    </source>
</evidence>
<name>A0A835GW69_9MAGN</name>
<evidence type="ECO:0000259" key="1">
    <source>
        <dbReference type="Pfam" id="PF03478"/>
    </source>
</evidence>
<proteinExistence type="predicted"/>
<evidence type="ECO:0000313" key="2">
    <source>
        <dbReference type="EMBL" id="KAF9588064.1"/>
    </source>
</evidence>
<dbReference type="Proteomes" id="UP000631114">
    <property type="component" value="Unassembled WGS sequence"/>
</dbReference>
<dbReference type="InterPro" id="IPR051304">
    <property type="entry name" value="SCF_F-box_domain"/>
</dbReference>
<keyword evidence="3" id="KW-1185">Reference proteome</keyword>
<dbReference type="OrthoDB" id="1855887at2759"/>
<dbReference type="Pfam" id="PF03478">
    <property type="entry name" value="Beta-prop_KIB1-4"/>
    <property type="match status" value="1"/>
</dbReference>
<feature type="domain" description="KIB1-4 beta-propeller" evidence="1">
    <location>
        <begin position="20"/>
        <end position="173"/>
    </location>
</feature>
<accession>A0A835GW69</accession>
<comment type="caution">
    <text evidence="2">The sequence shown here is derived from an EMBL/GenBank/DDBJ whole genome shotgun (WGS) entry which is preliminary data.</text>
</comment>
<dbReference type="EMBL" id="JADFTS010000009">
    <property type="protein sequence ID" value="KAF9588064.1"/>
    <property type="molecule type" value="Genomic_DNA"/>
</dbReference>
<dbReference type="AlphaFoldDB" id="A0A835GW69"/>
<dbReference type="InterPro" id="IPR005174">
    <property type="entry name" value="KIB1-4_b-propeller"/>
</dbReference>
<reference evidence="2 3" key="1">
    <citation type="submission" date="2020-10" db="EMBL/GenBank/DDBJ databases">
        <title>The Coptis chinensis genome and diversification of protoberbering-type alkaloids.</title>
        <authorList>
            <person name="Wang B."/>
            <person name="Shu S."/>
            <person name="Song C."/>
            <person name="Liu Y."/>
        </authorList>
    </citation>
    <scope>NUCLEOTIDE SEQUENCE [LARGE SCALE GENOMIC DNA]</scope>
    <source>
        <strain evidence="2">HL-2020</strain>
        <tissue evidence="2">Leaf</tissue>
    </source>
</reference>
<protein>
    <recommendedName>
        <fullName evidence="1">KIB1-4 beta-propeller domain-containing protein</fullName>
    </recommendedName>
</protein>
<sequence>MVSHPPAVLILPTGRMKMITYKLVFITRLGKDDAWTKIEYSCKDLKLYNGVIYALGCYGKICVLKGLVGSSLPTMQSVISPDNYEEGSVSLIETSSDLLKVVQISSYVGRVKTRGFRVFKLDLGESKWVEVEYLGNIALFVCSSYSFSLMASNFPGCKGNYIYFFSHDDKVSQVQTERSEGGHDPIYLIAHSLIVCECCYRWMIVPRSGTHWIVTACFRLSDALTSNYVLKLGWDQSC</sequence>